<evidence type="ECO:0000313" key="13">
    <source>
        <dbReference type="Proteomes" id="UP000580250"/>
    </source>
</evidence>
<feature type="transmembrane region" description="Helical" evidence="10">
    <location>
        <begin position="230"/>
        <end position="250"/>
    </location>
</feature>
<dbReference type="Gene3D" id="1.10.287.70">
    <property type="match status" value="1"/>
</dbReference>
<comment type="caution">
    <text evidence="12">The sequence shown here is derived from an EMBL/GenBank/DDBJ whole genome shotgun (WGS) entry which is preliminary data.</text>
</comment>
<feature type="region of interest" description="Disordered" evidence="9">
    <location>
        <begin position="643"/>
        <end position="662"/>
    </location>
</feature>
<keyword evidence="6 10" id="KW-0472">Membrane</keyword>
<comment type="similarity">
    <text evidence="8">Belongs to the two pore domain potassium channel (TC 1.A.1.8) family.</text>
</comment>
<feature type="region of interest" description="Disordered" evidence="9">
    <location>
        <begin position="489"/>
        <end position="568"/>
    </location>
</feature>
<dbReference type="GO" id="GO:0022841">
    <property type="term" value="F:potassium ion leak channel activity"/>
    <property type="evidence" value="ECO:0007669"/>
    <property type="project" value="TreeGrafter"/>
</dbReference>
<feature type="compositionally biased region" description="Basic and acidic residues" evidence="9">
    <location>
        <begin position="829"/>
        <end position="845"/>
    </location>
</feature>
<feature type="transmembrane region" description="Helical" evidence="10">
    <location>
        <begin position="328"/>
        <end position="349"/>
    </location>
</feature>
<feature type="transmembrane region" description="Helical" evidence="10">
    <location>
        <begin position="355"/>
        <end position="375"/>
    </location>
</feature>
<evidence type="ECO:0000256" key="2">
    <source>
        <dbReference type="ARBA" id="ARBA00022448"/>
    </source>
</evidence>
<keyword evidence="4 10" id="KW-1133">Transmembrane helix</keyword>
<dbReference type="EMBL" id="CAJEWN010000020">
    <property type="protein sequence ID" value="CAD2137701.1"/>
    <property type="molecule type" value="Genomic_DNA"/>
</dbReference>
<evidence type="ECO:0000256" key="1">
    <source>
        <dbReference type="ARBA" id="ARBA00004141"/>
    </source>
</evidence>
<dbReference type="GO" id="GO:0005886">
    <property type="term" value="C:plasma membrane"/>
    <property type="evidence" value="ECO:0007669"/>
    <property type="project" value="TreeGrafter"/>
</dbReference>
<feature type="compositionally biased region" description="Polar residues" evidence="9">
    <location>
        <begin position="537"/>
        <end position="548"/>
    </location>
</feature>
<dbReference type="SUPFAM" id="SSF81324">
    <property type="entry name" value="Voltage-gated potassium channels"/>
    <property type="match status" value="2"/>
</dbReference>
<feature type="domain" description="Potassium channel" evidence="11">
    <location>
        <begin position="338"/>
        <end position="408"/>
    </location>
</feature>
<keyword evidence="3 8" id="KW-0812">Transmembrane</keyword>
<dbReference type="Proteomes" id="UP000580250">
    <property type="component" value="Unassembled WGS sequence"/>
</dbReference>
<proteinExistence type="inferred from homology"/>
<dbReference type="PANTHER" id="PTHR11003:SF86">
    <property type="entry name" value="POTASSIUM CHANNEL DOMAIN-CONTAINING PROTEIN"/>
    <property type="match status" value="1"/>
</dbReference>
<protein>
    <recommendedName>
        <fullName evidence="11">Potassium channel domain-containing protein</fullName>
    </recommendedName>
</protein>
<keyword evidence="7 8" id="KW-0407">Ion channel</keyword>
<accession>A0A6V7TYA3</accession>
<feature type="compositionally biased region" description="Acidic residues" evidence="9">
    <location>
        <begin position="497"/>
        <end position="507"/>
    </location>
</feature>
<dbReference type="InterPro" id="IPR013099">
    <property type="entry name" value="K_chnl_dom"/>
</dbReference>
<evidence type="ECO:0000313" key="12">
    <source>
        <dbReference type="EMBL" id="CAD2137701.1"/>
    </source>
</evidence>
<dbReference type="Pfam" id="PF07885">
    <property type="entry name" value="Ion_trans_2"/>
    <property type="match status" value="2"/>
</dbReference>
<dbReference type="GO" id="GO:0015271">
    <property type="term" value="F:outward rectifier potassium channel activity"/>
    <property type="evidence" value="ECO:0007669"/>
    <property type="project" value="TreeGrafter"/>
</dbReference>
<feature type="compositionally biased region" description="Polar residues" evidence="9">
    <location>
        <begin position="846"/>
        <end position="855"/>
    </location>
</feature>
<feature type="region of interest" description="Disordered" evidence="9">
    <location>
        <begin position="806"/>
        <end position="880"/>
    </location>
</feature>
<dbReference type="PRINTS" id="PR01333">
    <property type="entry name" value="2POREKCHANEL"/>
</dbReference>
<organism evidence="12 13">
    <name type="scientific">Meloidogyne enterolobii</name>
    <name type="common">Root-knot nematode worm</name>
    <name type="synonym">Meloidogyne mayaguensis</name>
    <dbReference type="NCBI Taxonomy" id="390850"/>
    <lineage>
        <taxon>Eukaryota</taxon>
        <taxon>Metazoa</taxon>
        <taxon>Ecdysozoa</taxon>
        <taxon>Nematoda</taxon>
        <taxon>Chromadorea</taxon>
        <taxon>Rhabditida</taxon>
        <taxon>Tylenchina</taxon>
        <taxon>Tylenchomorpha</taxon>
        <taxon>Tylenchoidea</taxon>
        <taxon>Meloidogynidae</taxon>
        <taxon>Meloidogyninae</taxon>
        <taxon>Meloidogyne</taxon>
    </lineage>
</organism>
<evidence type="ECO:0000256" key="8">
    <source>
        <dbReference type="RuleBase" id="RU003857"/>
    </source>
</evidence>
<comment type="subcellular location">
    <subcellularLocation>
        <location evidence="1">Membrane</location>
        <topology evidence="1">Multi-pass membrane protein</topology>
    </subcellularLocation>
</comment>
<dbReference type="AlphaFoldDB" id="A0A6V7TYA3"/>
<keyword evidence="2 8" id="KW-0813">Transport</keyword>
<evidence type="ECO:0000256" key="4">
    <source>
        <dbReference type="ARBA" id="ARBA00022989"/>
    </source>
</evidence>
<dbReference type="GO" id="GO:0030322">
    <property type="term" value="P:stabilization of membrane potential"/>
    <property type="evidence" value="ECO:0007669"/>
    <property type="project" value="TreeGrafter"/>
</dbReference>
<feature type="domain" description="Potassium channel" evidence="11">
    <location>
        <begin position="202"/>
        <end position="258"/>
    </location>
</feature>
<evidence type="ECO:0000256" key="3">
    <source>
        <dbReference type="ARBA" id="ARBA00022692"/>
    </source>
</evidence>
<feature type="transmembrane region" description="Helical" evidence="10">
    <location>
        <begin position="126"/>
        <end position="146"/>
    </location>
</feature>
<dbReference type="PANTHER" id="PTHR11003">
    <property type="entry name" value="POTASSIUM CHANNEL, SUBFAMILY K"/>
    <property type="match status" value="1"/>
</dbReference>
<dbReference type="InterPro" id="IPR003280">
    <property type="entry name" value="2pore_dom_K_chnl"/>
</dbReference>
<feature type="region of interest" description="Disordered" evidence="9">
    <location>
        <begin position="1"/>
        <end position="47"/>
    </location>
</feature>
<evidence type="ECO:0000256" key="9">
    <source>
        <dbReference type="SAM" id="MobiDB-lite"/>
    </source>
</evidence>
<feature type="compositionally biased region" description="Basic residues" evidence="9">
    <location>
        <begin position="857"/>
        <end position="866"/>
    </location>
</feature>
<feature type="compositionally biased region" description="Basic and acidic residues" evidence="9">
    <location>
        <begin position="806"/>
        <end position="822"/>
    </location>
</feature>
<feature type="compositionally biased region" description="Low complexity" evidence="9">
    <location>
        <begin position="11"/>
        <end position="31"/>
    </location>
</feature>
<gene>
    <name evidence="12" type="ORF">MENT_LOCUS5521</name>
</gene>
<keyword evidence="5 8" id="KW-0406">Ion transport</keyword>
<reference evidence="12 13" key="1">
    <citation type="submission" date="2020-08" db="EMBL/GenBank/DDBJ databases">
        <authorList>
            <person name="Koutsovoulos G."/>
            <person name="Danchin GJ E."/>
        </authorList>
    </citation>
    <scope>NUCLEOTIDE SEQUENCE [LARGE SCALE GENOMIC DNA]</scope>
</reference>
<feature type="region of interest" description="Disordered" evidence="9">
    <location>
        <begin position="72"/>
        <end position="92"/>
    </location>
</feature>
<name>A0A6V7TYA3_MELEN</name>
<evidence type="ECO:0000256" key="6">
    <source>
        <dbReference type="ARBA" id="ARBA00023136"/>
    </source>
</evidence>
<evidence type="ECO:0000256" key="5">
    <source>
        <dbReference type="ARBA" id="ARBA00023065"/>
    </source>
</evidence>
<feature type="transmembrane region" description="Helical" evidence="10">
    <location>
        <begin position="200"/>
        <end position="224"/>
    </location>
</feature>
<sequence>MAMFNADFVTSGCSSAIPSPTSSPSSARALSEGNAAKKGRGSSTSHYENVASSIVGIRPNRSRSIFVHLHHHHHPPLGHRDSLPSPPLSPGGISVRSARKALSLSSPNSCFNRAKKFYQKSPLRHVGPWMLLLLYALLGALLFFCLEAENERLLIRKEWNQLERLRQQTLRRLARVERHHQKEVLIQFERELVKIKLPEALAWDFWGALFYVQTVFTTIGYGNITPRTTAGQAFSILYAIVGIPLVLALLNQTSRRMTRWLSQKWINYRQKVRNQHKKQKINENCNINLQKQQKEGREAEEGKKTVVDFKKEENEFPVNTTESRTIPVWMALSLVGGYVCVIAAIFLAWENRWSYFTSFYFICISCLTIGLGDVVPDHPHMLILMFVFVIFGLSFVSMLISVIQIKMEEWLYRMLIRMQKEYQKALQAATDPEERERILGDLLAKEPWYMRELAPLCVSEKQTVKLENLAEQYERVLLPTNTRGIQTEFRPTTIKEEEIEISEEEEEERRINEQKLKSQNKNIGGGGGGGQLKRTDSSQSDNSVSDATSLPMDPSSITISSPIPPPQYCKSIQTEEIIVEKLKDEEKKIIQKEIGVNTLQIKTISKGTQNRIGTNNQRLDTKGLIIFEEKGIGNEINTKSKLVQTGRKTRKEGNNNSEEEEENDFWWLVNRSSQNSPPILHHFESQTDPMTICDAIETLFGPSMQLERSESIQVLVGDDENEMGEMLGEITTNQEKKAEKHDLVIQTDDSYLRIARRLDTLRTGKSETNVFANVYCTGAGIPKRVNTGRRKSLRFLEPASDFMREKFGWHTSNKTEEEKKDNEESEEKQEEKEQGPYDENVERKISSPTNSQDQFKITRKRIRKHVQLPPEEEDSNKNDE</sequence>
<dbReference type="OrthoDB" id="297496at2759"/>
<evidence type="ECO:0000256" key="7">
    <source>
        <dbReference type="ARBA" id="ARBA00023303"/>
    </source>
</evidence>
<feature type="transmembrane region" description="Helical" evidence="10">
    <location>
        <begin position="382"/>
        <end position="403"/>
    </location>
</feature>
<evidence type="ECO:0000259" key="11">
    <source>
        <dbReference type="Pfam" id="PF07885"/>
    </source>
</evidence>
<evidence type="ECO:0000256" key="10">
    <source>
        <dbReference type="SAM" id="Phobius"/>
    </source>
</evidence>